<keyword evidence="4 11" id="KW-1133">Transmembrane helix</keyword>
<gene>
    <name evidence="14" type="ORF">KS419_00165</name>
</gene>
<evidence type="ECO:0000256" key="11">
    <source>
        <dbReference type="SAM" id="Phobius"/>
    </source>
</evidence>
<dbReference type="RefSeq" id="WP_217064074.1">
    <property type="nucleotide sequence ID" value="NZ_JAHQCS010000004.1"/>
</dbReference>
<evidence type="ECO:0000256" key="4">
    <source>
        <dbReference type="ARBA" id="ARBA00022989"/>
    </source>
</evidence>
<feature type="region of interest" description="Disordered" evidence="10">
    <location>
        <begin position="763"/>
        <end position="821"/>
    </location>
</feature>
<comment type="caution">
    <text evidence="14">The sequence shown here is derived from an EMBL/GenBank/DDBJ whole genome shotgun (WGS) entry which is preliminary data.</text>
</comment>
<evidence type="ECO:0000256" key="2">
    <source>
        <dbReference type="ARBA" id="ARBA00022618"/>
    </source>
</evidence>
<evidence type="ECO:0000256" key="1">
    <source>
        <dbReference type="ARBA" id="ARBA00004162"/>
    </source>
</evidence>
<evidence type="ECO:0000256" key="7">
    <source>
        <dbReference type="ARBA" id="ARBA00023210"/>
    </source>
</evidence>
<feature type="chain" id="PRO_5046624798" evidence="12">
    <location>
        <begin position="24"/>
        <end position="821"/>
    </location>
</feature>
<feature type="transmembrane region" description="Helical" evidence="11">
    <location>
        <begin position="181"/>
        <end position="204"/>
    </location>
</feature>
<dbReference type="Pfam" id="PF04536">
    <property type="entry name" value="TPM_phosphatase"/>
    <property type="match status" value="1"/>
</dbReference>
<organism evidence="14 15">
    <name type="scientific">Evansella tamaricis</name>
    <dbReference type="NCBI Taxonomy" id="2069301"/>
    <lineage>
        <taxon>Bacteria</taxon>
        <taxon>Bacillati</taxon>
        <taxon>Bacillota</taxon>
        <taxon>Bacilli</taxon>
        <taxon>Bacillales</taxon>
        <taxon>Bacillaceae</taxon>
        <taxon>Evansella</taxon>
    </lineage>
</organism>
<feature type="coiled-coil region" evidence="9">
    <location>
        <begin position="581"/>
        <end position="648"/>
    </location>
</feature>
<evidence type="ECO:0000313" key="14">
    <source>
        <dbReference type="EMBL" id="MBU9710178.1"/>
    </source>
</evidence>
<dbReference type="Pfam" id="PF06160">
    <property type="entry name" value="EzrA"/>
    <property type="match status" value="1"/>
</dbReference>
<keyword evidence="6 11" id="KW-0472">Membrane</keyword>
<sequence>MKSFMKGLGIMFLILLFPMNVFAQVSVEDGANYFFSSNEIEFIEEEFDNSQFNYYVFTIDSLNGSDIQDVAEQTFDEVRSEGYDAVIILSYEDSEIYMNVGPNTTIDRAVRVVSSTDPYGTLLDNYFIPYAQDGDFAGGIQSLITEVESLGNAAGSSTAPNSESQQNSNEAVASSTTFSPFVFLSLLGGILLFIFIIYIILMIVRHKKVKEQWNKLLEQQKALLSKVLDPYNQTTDKLNMTKGYTKETFESLNTELLSLLNTVKQREKDIESLIIPKTGLKEFSKKLNSYEIDTKENESNLEGLTTDIQKYINLELETATKISQWKESLEKIESSFSRLKFETNQHFSSFEGNINKAKSQINKVLEIQDSFDFLSAHNTISDVNPVVEALKSDFQCLQNLLTQQDTIYKEMETVEKDLQDYIKRENLMLVEDDPTSYIIKARDAYSDFNHSITDGNVEEGTKILDNITSLLNNAKSLAKKIVYYRENTTKNLHQLKADIKNYEKLETSFSSEIGRLKLHYTENHWRKIPDKFLQMIDIVNQVNCVLPSIEKDLRLDVQYYKRAYDTMTDTFHKFDKVKALYNECFEEFDRLTERKQQLSQTHQQLLEGVSQASMDIRQENLPVNQDSLRNYEENLEVLERELTQTPMDVELLEYKTGDLKQDIVDFCKKISFIKEEKRKVERQWSDLLKSYQSAELRYGFTLLPSSFRNRFKACENQVNSYMREGRYQEVLSEIEIGRRIIRDMKDDYNRRIARQRMTTMTTSRRNTFGGPTNMGGGSGFGGGGFRGGSGRSGGGSGWGGSRGGGSSFGSRGGRSGGGRKF</sequence>
<evidence type="ECO:0000256" key="5">
    <source>
        <dbReference type="ARBA" id="ARBA00023054"/>
    </source>
</evidence>
<protein>
    <submittedName>
        <fullName evidence="14">TPM domain-containing protein</fullName>
    </submittedName>
</protein>
<keyword evidence="15" id="KW-1185">Reference proteome</keyword>
<feature type="compositionally biased region" description="Gly residues" evidence="10">
    <location>
        <begin position="772"/>
        <end position="821"/>
    </location>
</feature>
<accession>A0ABS6J9I8</accession>
<keyword evidence="8" id="KW-0131">Cell cycle</keyword>
<dbReference type="InterPro" id="IPR010379">
    <property type="entry name" value="EzrA"/>
</dbReference>
<keyword evidence="7" id="KW-0717">Septation</keyword>
<evidence type="ECO:0000313" key="15">
    <source>
        <dbReference type="Proteomes" id="UP000784880"/>
    </source>
</evidence>
<name>A0ABS6J9I8_9BACI</name>
<evidence type="ECO:0000256" key="8">
    <source>
        <dbReference type="ARBA" id="ARBA00023306"/>
    </source>
</evidence>
<feature type="signal peptide" evidence="12">
    <location>
        <begin position="1"/>
        <end position="23"/>
    </location>
</feature>
<evidence type="ECO:0000256" key="10">
    <source>
        <dbReference type="SAM" id="MobiDB-lite"/>
    </source>
</evidence>
<dbReference type="EMBL" id="JAHQCS010000004">
    <property type="protein sequence ID" value="MBU9710178.1"/>
    <property type="molecule type" value="Genomic_DNA"/>
</dbReference>
<dbReference type="InterPro" id="IPR007621">
    <property type="entry name" value="TPM_dom"/>
</dbReference>
<feature type="domain" description="TPM" evidence="13">
    <location>
        <begin position="48"/>
        <end position="148"/>
    </location>
</feature>
<comment type="subcellular location">
    <subcellularLocation>
        <location evidence="1">Cell membrane</location>
        <topology evidence="1">Single-pass membrane protein</topology>
    </subcellularLocation>
</comment>
<reference evidence="14 15" key="1">
    <citation type="submission" date="2021-06" db="EMBL/GenBank/DDBJ databases">
        <title>Bacillus sp. RD4P76, an endophyte from a halophyte.</title>
        <authorList>
            <person name="Sun J.-Q."/>
        </authorList>
    </citation>
    <scope>NUCLEOTIDE SEQUENCE [LARGE SCALE GENOMIC DNA]</scope>
    <source>
        <strain evidence="14 15">CGMCC 1.15917</strain>
    </source>
</reference>
<evidence type="ECO:0000256" key="6">
    <source>
        <dbReference type="ARBA" id="ARBA00023136"/>
    </source>
</evidence>
<evidence type="ECO:0000256" key="9">
    <source>
        <dbReference type="SAM" id="Coils"/>
    </source>
</evidence>
<keyword evidence="12" id="KW-0732">Signal</keyword>
<dbReference type="Proteomes" id="UP000784880">
    <property type="component" value="Unassembled WGS sequence"/>
</dbReference>
<keyword evidence="5 9" id="KW-0175">Coiled coil</keyword>
<evidence type="ECO:0000256" key="3">
    <source>
        <dbReference type="ARBA" id="ARBA00022692"/>
    </source>
</evidence>
<proteinExistence type="predicted"/>
<keyword evidence="3 11" id="KW-0812">Transmembrane</keyword>
<evidence type="ECO:0000259" key="13">
    <source>
        <dbReference type="Pfam" id="PF04536"/>
    </source>
</evidence>
<evidence type="ECO:0000256" key="12">
    <source>
        <dbReference type="SAM" id="SignalP"/>
    </source>
</evidence>
<keyword evidence="2" id="KW-0132">Cell division</keyword>